<comment type="caution">
    <text evidence="2">The sequence shown here is derived from an EMBL/GenBank/DDBJ whole genome shotgun (WGS) entry which is preliminary data.</text>
</comment>
<protein>
    <submittedName>
        <fullName evidence="2">DUF393 domain-containing protein</fullName>
    </submittedName>
</protein>
<sequence>MNESKILFNEKCSLCNFEIKHYKKRSDLNFVNCSEMGDKYLKKLHVRFENGTEISGVDAFVYVWERTKGYAWIAKIIKLPVIYTLSKIGYAVVAFILFYKYKLLSK</sequence>
<keyword evidence="1" id="KW-0472">Membrane</keyword>
<gene>
    <name evidence="2" type="ORF">EVA93_04630</name>
</gene>
<evidence type="ECO:0000256" key="1">
    <source>
        <dbReference type="SAM" id="Phobius"/>
    </source>
</evidence>
<dbReference type="GO" id="GO:0015035">
    <property type="term" value="F:protein-disulfide reductase activity"/>
    <property type="evidence" value="ECO:0007669"/>
    <property type="project" value="InterPro"/>
</dbReference>
<dbReference type="Pfam" id="PF04134">
    <property type="entry name" value="DCC1-like"/>
    <property type="match status" value="1"/>
</dbReference>
<name>A0A520MXF0_9GAMM</name>
<organism evidence="2 3">
    <name type="scientific">SAR86 cluster bacterium</name>
    <dbReference type="NCBI Taxonomy" id="2030880"/>
    <lineage>
        <taxon>Bacteria</taxon>
        <taxon>Pseudomonadati</taxon>
        <taxon>Pseudomonadota</taxon>
        <taxon>Gammaproteobacteria</taxon>
        <taxon>SAR86 cluster</taxon>
    </lineage>
</organism>
<keyword evidence="1" id="KW-0812">Transmembrane</keyword>
<feature type="transmembrane region" description="Helical" evidence="1">
    <location>
        <begin position="76"/>
        <end position="99"/>
    </location>
</feature>
<dbReference type="AlphaFoldDB" id="A0A520MXF0"/>
<proteinExistence type="predicted"/>
<dbReference type="Proteomes" id="UP000318710">
    <property type="component" value="Unassembled WGS sequence"/>
</dbReference>
<dbReference type="EMBL" id="SHBF01000037">
    <property type="protein sequence ID" value="RZO25884.1"/>
    <property type="molecule type" value="Genomic_DNA"/>
</dbReference>
<dbReference type="InterPro" id="IPR007263">
    <property type="entry name" value="DCC1-like"/>
</dbReference>
<keyword evidence="1" id="KW-1133">Transmembrane helix</keyword>
<reference evidence="2 3" key="1">
    <citation type="submission" date="2019-02" db="EMBL/GenBank/DDBJ databases">
        <title>Prokaryotic population dynamics and viral predation in marine succession experiment using metagenomics: the confinement effect.</title>
        <authorList>
            <person name="Haro-Moreno J.M."/>
            <person name="Rodriguez-Valera F."/>
            <person name="Lopez-Perez M."/>
        </authorList>
    </citation>
    <scope>NUCLEOTIDE SEQUENCE [LARGE SCALE GENOMIC DNA]</scope>
    <source>
        <strain evidence="2">MED-G160</strain>
    </source>
</reference>
<evidence type="ECO:0000313" key="3">
    <source>
        <dbReference type="Proteomes" id="UP000318710"/>
    </source>
</evidence>
<evidence type="ECO:0000313" key="2">
    <source>
        <dbReference type="EMBL" id="RZO25884.1"/>
    </source>
</evidence>
<accession>A0A520MXF0</accession>